<sequence>MPRSLTTSKPKPSTNTYRQKKWASEIARMLTRKTILKAKSEELAKKTKSKSRKIRSLSPNWKPKLQEYIPRFRHILSEDQIQEILKNKESYDPETADKILKEIDGEYITGSLSLSPDSERKSNELLKVNKIKKKDKIKKENRTKEYLGKTKNELKHDLKIWTCLLKIYGFENIPKSLTDIFHDKNDLFKELRIQTEIQNIMNENLSFKNCLTSLHF</sequence>
<name>A0A6C0I0V6_9ZZZZ</name>
<proteinExistence type="predicted"/>
<reference evidence="1" key="1">
    <citation type="journal article" date="2020" name="Nature">
        <title>Giant virus diversity and host interactions through global metagenomics.</title>
        <authorList>
            <person name="Schulz F."/>
            <person name="Roux S."/>
            <person name="Paez-Espino D."/>
            <person name="Jungbluth S."/>
            <person name="Walsh D.A."/>
            <person name="Denef V.J."/>
            <person name="McMahon K.D."/>
            <person name="Konstantinidis K.T."/>
            <person name="Eloe-Fadrosh E.A."/>
            <person name="Kyrpides N.C."/>
            <person name="Woyke T."/>
        </authorList>
    </citation>
    <scope>NUCLEOTIDE SEQUENCE</scope>
    <source>
        <strain evidence="1">GVMAG-M-3300023184-182</strain>
    </source>
</reference>
<dbReference type="AlphaFoldDB" id="A0A6C0I0V6"/>
<accession>A0A6C0I0V6</accession>
<dbReference type="EMBL" id="MN740044">
    <property type="protein sequence ID" value="QHT85753.1"/>
    <property type="molecule type" value="Genomic_DNA"/>
</dbReference>
<evidence type="ECO:0000313" key="1">
    <source>
        <dbReference type="EMBL" id="QHT85753.1"/>
    </source>
</evidence>
<protein>
    <submittedName>
        <fullName evidence="1">Uncharacterized protein</fullName>
    </submittedName>
</protein>
<organism evidence="1">
    <name type="scientific">viral metagenome</name>
    <dbReference type="NCBI Taxonomy" id="1070528"/>
    <lineage>
        <taxon>unclassified sequences</taxon>
        <taxon>metagenomes</taxon>
        <taxon>organismal metagenomes</taxon>
    </lineage>
</organism>